<proteinExistence type="predicted"/>
<reference evidence="3 4" key="2">
    <citation type="journal article" date="2012" name="Open Biol.">
        <title>Characteristics of nucleosomes and linker DNA regions on the genome of the basidiomycete Mixia osmundae revealed by mono- and dinucleosome mapping.</title>
        <authorList>
            <person name="Nishida H."/>
            <person name="Kondo S."/>
            <person name="Matsumoto T."/>
            <person name="Suzuki Y."/>
            <person name="Yoshikawa H."/>
            <person name="Taylor T.D."/>
            <person name="Sugiyama J."/>
        </authorList>
    </citation>
    <scope>NUCLEOTIDE SEQUENCE [LARGE SCALE GENOMIC DNA]</scope>
    <source>
        <strain evidence="4">CBS 9802 / IAM 14324 / JCM 22182 / KY 12970</strain>
    </source>
</reference>
<feature type="region of interest" description="Disordered" evidence="1">
    <location>
        <begin position="21"/>
        <end position="56"/>
    </location>
</feature>
<feature type="compositionally biased region" description="Basic and acidic residues" evidence="1">
    <location>
        <begin position="275"/>
        <end position="294"/>
    </location>
</feature>
<evidence type="ECO:0000256" key="2">
    <source>
        <dbReference type="SAM" id="SignalP"/>
    </source>
</evidence>
<reference evidence="3 4" key="1">
    <citation type="journal article" date="2011" name="J. Gen. Appl. Microbiol.">
        <title>Draft genome sequencing of the enigmatic basidiomycete Mixia osmundae.</title>
        <authorList>
            <person name="Nishida H."/>
            <person name="Nagatsuka Y."/>
            <person name="Sugiyama J."/>
        </authorList>
    </citation>
    <scope>NUCLEOTIDE SEQUENCE [LARGE SCALE GENOMIC DNA]</scope>
    <source>
        <strain evidence="4">CBS 9802 / IAM 14324 / JCM 22182 / KY 12970</strain>
    </source>
</reference>
<dbReference type="EMBL" id="BABT02000148">
    <property type="protein sequence ID" value="GAA97969.1"/>
    <property type="molecule type" value="Genomic_DNA"/>
</dbReference>
<protein>
    <submittedName>
        <fullName evidence="3">Uncharacterized protein</fullName>
    </submittedName>
</protein>
<sequence>MKQSMLVWVTAAITLASYSRPVKADQDRTTITSDYHNGAGHQHNGGGPESSYSLNESGREHGIMYEDSYGGTSIESHDKRAVLGKGAGPQPKTLDSSDDHRNYGSEILEPAHDRQSRVDAAPGDTIADRAEADRTVDSNGHFVYHQDGLKAHCDDKTHKCSYTVHSHDADHLKHHHENGSYSKHATAAIEQDKDSWTYRSPDYASEASSPASAHTKRGQNGMSRQYDDSRPQGESARHATGSSGHVPYDHRLTTSKIDGHSSHGGDPFVASEYDSDYRHDTSSDTITHDKETLSWHHKRQEHSGRPRHGGSAVGLGSFNSYNPSTPEHGYEDAQVQQDRSGHDGNAHFSVSGHYTSHDRQDTSYTFKNEHDKRAVEHGQPGHAYSGASLDFTDGYNSHKPQDSSYGFTGHHAQRHGQSGHAEPFEYSFEGHYDSRHPEKSTYEIEYETKHGKHAHKEHVVVKDARVWHGKRALQHGQPGHAEPSDVTFSDSTSYHDGTFGHGGSYSHSETFKERPHSKRDAHHYDIFEVDEHHHHHHHDTHEDGKYREHVEKCRLDGENDGRLLFDCQSSSKHTMIKVHKKHNGKPGSLSQGHSSLAGVLGAIA</sequence>
<feature type="region of interest" description="Disordered" evidence="1">
    <location>
        <begin position="199"/>
        <end position="360"/>
    </location>
</feature>
<dbReference type="InParanoid" id="G7E559"/>
<accession>G7E559</accession>
<gene>
    <name evidence="3" type="primary">Mo04649</name>
    <name evidence="3" type="ORF">E5Q_04649</name>
</gene>
<feature type="signal peptide" evidence="2">
    <location>
        <begin position="1"/>
        <end position="24"/>
    </location>
</feature>
<feature type="compositionally biased region" description="Basic and acidic residues" evidence="1">
    <location>
        <begin position="225"/>
        <end position="237"/>
    </location>
</feature>
<evidence type="ECO:0000313" key="3">
    <source>
        <dbReference type="EMBL" id="GAA97969.1"/>
    </source>
</evidence>
<evidence type="ECO:0000256" key="1">
    <source>
        <dbReference type="SAM" id="MobiDB-lite"/>
    </source>
</evidence>
<feature type="region of interest" description="Disordered" evidence="1">
    <location>
        <begin position="82"/>
        <end position="124"/>
    </location>
</feature>
<feature type="compositionally biased region" description="Basic residues" evidence="1">
    <location>
        <begin position="295"/>
        <end position="308"/>
    </location>
</feature>
<organism evidence="3 4">
    <name type="scientific">Mixia osmundae (strain CBS 9802 / IAM 14324 / JCM 22182 / KY 12970)</name>
    <dbReference type="NCBI Taxonomy" id="764103"/>
    <lineage>
        <taxon>Eukaryota</taxon>
        <taxon>Fungi</taxon>
        <taxon>Dikarya</taxon>
        <taxon>Basidiomycota</taxon>
        <taxon>Pucciniomycotina</taxon>
        <taxon>Mixiomycetes</taxon>
        <taxon>Mixiales</taxon>
        <taxon>Mixiaceae</taxon>
        <taxon>Mixia</taxon>
    </lineage>
</organism>
<keyword evidence="2" id="KW-0732">Signal</keyword>
<dbReference type="RefSeq" id="XP_014571263.1">
    <property type="nucleotide sequence ID" value="XM_014715777.1"/>
</dbReference>
<feature type="compositionally biased region" description="Polar residues" evidence="1">
    <location>
        <begin position="206"/>
        <end position="223"/>
    </location>
</feature>
<feature type="region of interest" description="Disordered" evidence="1">
    <location>
        <begin position="376"/>
        <end position="424"/>
    </location>
</feature>
<feature type="chain" id="PRO_5009955743" evidence="2">
    <location>
        <begin position="25"/>
        <end position="604"/>
    </location>
</feature>
<keyword evidence="4" id="KW-1185">Reference proteome</keyword>
<comment type="caution">
    <text evidence="3">The sequence shown here is derived from an EMBL/GenBank/DDBJ whole genome shotgun (WGS) entry which is preliminary data.</text>
</comment>
<feature type="compositionally biased region" description="Basic and acidic residues" evidence="1">
    <location>
        <begin position="247"/>
        <end position="263"/>
    </location>
</feature>
<dbReference type="AlphaFoldDB" id="G7E559"/>
<dbReference type="HOGENOM" id="CLU_452038_0_0_1"/>
<name>G7E559_MIXOS</name>
<evidence type="ECO:0000313" key="4">
    <source>
        <dbReference type="Proteomes" id="UP000009131"/>
    </source>
</evidence>
<feature type="compositionally biased region" description="Basic and acidic residues" evidence="1">
    <location>
        <begin position="95"/>
        <end position="117"/>
    </location>
</feature>
<dbReference type="Proteomes" id="UP000009131">
    <property type="component" value="Unassembled WGS sequence"/>
</dbReference>